<dbReference type="Proteomes" id="UP000747399">
    <property type="component" value="Unassembled WGS sequence"/>
</dbReference>
<evidence type="ECO:0000256" key="1">
    <source>
        <dbReference type="SAM" id="MobiDB-lite"/>
    </source>
</evidence>
<feature type="region of interest" description="Disordered" evidence="1">
    <location>
        <begin position="92"/>
        <end position="131"/>
    </location>
</feature>
<name>A0A8J4BQC2_9CHLO</name>
<dbReference type="AlphaFoldDB" id="A0A8J4BQC2"/>
<keyword evidence="3" id="KW-1185">Reference proteome</keyword>
<organism evidence="2 3">
    <name type="scientific">Volvox africanus</name>
    <dbReference type="NCBI Taxonomy" id="51714"/>
    <lineage>
        <taxon>Eukaryota</taxon>
        <taxon>Viridiplantae</taxon>
        <taxon>Chlorophyta</taxon>
        <taxon>core chlorophytes</taxon>
        <taxon>Chlorophyceae</taxon>
        <taxon>CS clade</taxon>
        <taxon>Chlamydomonadales</taxon>
        <taxon>Volvocaceae</taxon>
        <taxon>Volvox</taxon>
    </lineage>
</organism>
<gene>
    <name evidence="2" type="ORF">Vafri_19872</name>
</gene>
<proteinExistence type="predicted"/>
<comment type="caution">
    <text evidence="2">The sequence shown here is derived from an EMBL/GenBank/DDBJ whole genome shotgun (WGS) entry which is preliminary data.</text>
</comment>
<dbReference type="EMBL" id="BNCO01000083">
    <property type="protein sequence ID" value="GIL66260.1"/>
    <property type="molecule type" value="Genomic_DNA"/>
</dbReference>
<feature type="region of interest" description="Disordered" evidence="1">
    <location>
        <begin position="586"/>
        <end position="607"/>
    </location>
</feature>
<feature type="region of interest" description="Disordered" evidence="1">
    <location>
        <begin position="347"/>
        <end position="376"/>
    </location>
</feature>
<feature type="compositionally biased region" description="Basic and acidic residues" evidence="1">
    <location>
        <begin position="621"/>
        <end position="633"/>
    </location>
</feature>
<sequence length="913" mass="93368">MIAIAIDDEDDAEFQADLARAIAASLKPDLPGPHDEVPRADNNGWNALLAVGQAATLGSNALNAGCCSPALPTADDDDDDFQRQMAAALAASIQSAEDDRRRREIGDIPPPHRSLPMHGPTYAPQHGHASQAMWRLQPQQPQPQGFLASNGSFCCSSGLVLKPLAAARGSSSAPQAPISASPCPAVSPATWTSSFRDAAASALGPAAGVSGPADGEFSVGRDGALQNDCLAYPLQPACSPGSSEGDSANSGGVTLKAVAATRCADSVEMLQAEPATCGTVRAGSAPVQLSSSPGKHGRTPSLTAGTDLGQPQMKRSRPGSDSGAARQSTPAEAVGCEGLRCAAAWQQRQQDQHRESGAVTGMTRDGSTGGVGCFTASDEKVPIAPAQLHSPPERPASAASGCTASRGCPVYVSDDCGDCGGGFANEEPQVLSVAIDDSWRVAGRTGPRPPLRPPSQQQQQQVGYDGKVAALSGVTLVGASCSGSGREPLSEANPFPVNLSQGGRSASAPHPRRQQMQPSSSGFPPGAVLPACEGSSGMPDVSNQQQQQLRAPGSRSSSSNSSGGGCARPDFASLDLRHQGMGLVQAEHGQGAEPAASAPGATPLLSRGPLATVSVAPSAERPPRGFAQERDFDPMVTDSPGAAADHVDVVTAAADVPSFPSGAGPEEAGARGWGPGFSGADRRMLLQQRVWWWLGPGQVQPGRISSIDRRSEPLLYSVRLDSVGSGTEVQTIIATADCLFPFLSHGDRVMCRLPPSACGKTPFCSSGSSSVVFRSLEGAATAQQRRQKFEEWPGVQSVIGLDLGDEGDLAAGDGGDSAAMAGPCAWMLGTLQHCMFDGRQPMVHVLLGPEQLPYSVAYEFVVPVSDAAEGSGCSSVAGPASTAVLAEAVGAGGFGSPFYGNTCTEIVPFGPVV</sequence>
<feature type="region of interest" description="Disordered" evidence="1">
    <location>
        <begin position="283"/>
        <end position="330"/>
    </location>
</feature>
<evidence type="ECO:0000313" key="3">
    <source>
        <dbReference type="Proteomes" id="UP000747399"/>
    </source>
</evidence>
<protein>
    <submittedName>
        <fullName evidence="2">Uncharacterized protein</fullName>
    </submittedName>
</protein>
<feature type="compositionally biased region" description="Basic and acidic residues" evidence="1">
    <location>
        <begin position="97"/>
        <end position="106"/>
    </location>
</feature>
<reference evidence="2" key="1">
    <citation type="journal article" date="2021" name="Proc. Natl. Acad. Sci. U.S.A.">
        <title>Three genomes in the algal genus Volvox reveal the fate of a haploid sex-determining region after a transition to homothallism.</title>
        <authorList>
            <person name="Yamamoto K."/>
            <person name="Hamaji T."/>
            <person name="Kawai-Toyooka H."/>
            <person name="Matsuzaki R."/>
            <person name="Takahashi F."/>
            <person name="Nishimura Y."/>
            <person name="Kawachi M."/>
            <person name="Noguchi H."/>
            <person name="Minakuchi Y."/>
            <person name="Umen J.G."/>
            <person name="Toyoda A."/>
            <person name="Nozaki H."/>
        </authorList>
    </citation>
    <scope>NUCLEOTIDE SEQUENCE</scope>
    <source>
        <strain evidence="2">NIES-3780</strain>
    </source>
</reference>
<feature type="region of interest" description="Disordered" evidence="1">
    <location>
        <begin position="614"/>
        <end position="633"/>
    </location>
</feature>
<evidence type="ECO:0000313" key="2">
    <source>
        <dbReference type="EMBL" id="GIL66260.1"/>
    </source>
</evidence>
<feature type="region of interest" description="Disordered" evidence="1">
    <location>
        <begin position="441"/>
        <end position="463"/>
    </location>
</feature>
<accession>A0A8J4BQC2</accession>
<feature type="region of interest" description="Disordered" evidence="1">
    <location>
        <begin position="482"/>
        <end position="571"/>
    </location>
</feature>